<evidence type="ECO:0000313" key="2">
    <source>
        <dbReference type="EMBL" id="MBU4693677.1"/>
    </source>
</evidence>
<accession>A0ABS6DRN3</accession>
<evidence type="ECO:0000256" key="1">
    <source>
        <dbReference type="SAM" id="MobiDB-lite"/>
    </source>
</evidence>
<gene>
    <name evidence="2" type="ORF">KQ878_02165</name>
</gene>
<dbReference type="NCBIfam" id="NF045893">
    <property type="entry name" value="ICE_Mbov_0398"/>
    <property type="match status" value="1"/>
</dbReference>
<reference evidence="2" key="1">
    <citation type="submission" date="2021-06" db="EMBL/GenBank/DDBJ databases">
        <title>Novel Mycoplasma species detected in California sea lions (Zalophus californianus) from the USA.</title>
        <authorList>
            <person name="Volokhov D.V."/>
            <person name="Furtak V.A."/>
            <person name="Zagorodnyaya T.A."/>
        </authorList>
    </citation>
    <scope>NUCLEOTIDE SEQUENCE [LARGE SCALE GENOMIC DNA]</scope>
    <source>
        <strain evidence="2">CSL 4779</strain>
    </source>
</reference>
<keyword evidence="3" id="KW-1185">Reference proteome</keyword>
<dbReference type="EMBL" id="JAHMHK010000003">
    <property type="protein sequence ID" value="MBU4693677.1"/>
    <property type="molecule type" value="Genomic_DNA"/>
</dbReference>
<evidence type="ECO:0008006" key="4">
    <source>
        <dbReference type="Google" id="ProtNLM"/>
    </source>
</evidence>
<dbReference type="Proteomes" id="UP000812267">
    <property type="component" value="Unassembled WGS sequence"/>
</dbReference>
<name>A0ABS6DRN3_9MOLU</name>
<feature type="region of interest" description="Disordered" evidence="1">
    <location>
        <begin position="41"/>
        <end position="75"/>
    </location>
</feature>
<feature type="compositionally biased region" description="Basic residues" evidence="1">
    <location>
        <begin position="56"/>
        <end position="67"/>
    </location>
</feature>
<organism evidence="2 3">
    <name type="scientific">Mycoplasma zalophidermidis</name>
    <dbReference type="NCBI Taxonomy" id="398174"/>
    <lineage>
        <taxon>Bacteria</taxon>
        <taxon>Bacillati</taxon>
        <taxon>Mycoplasmatota</taxon>
        <taxon>Mollicutes</taxon>
        <taxon>Mycoplasmataceae</taxon>
        <taxon>Mycoplasma</taxon>
    </lineage>
</organism>
<feature type="compositionally biased region" description="Basic and acidic residues" evidence="1">
    <location>
        <begin position="41"/>
        <end position="55"/>
    </location>
</feature>
<evidence type="ECO:0000313" key="3">
    <source>
        <dbReference type="Proteomes" id="UP000812267"/>
    </source>
</evidence>
<sequence length="258" mass="29981">MDKEKLDMSKELLLKQYENIALKNELMNQQAELQEKELTQQIEYKDDKASEEKEVKPKKRGRKPKKKAKDEAPKQDNGVQLSFRLYDENDILKFKSFRKTVEGKGQSLSNALSDIVVSFLDEKDKRKVMSSLKVDLFYAFRKAFYASLSPYTANIINQILKVRVENNIINKKLDLLLNALAGGDVSKEIIDNPGSELLVEPKYFEQIRQILNIENDEKGLKTNEKVAKVKKREEIYENYEFNNDTDPEILAEYFDLGK</sequence>
<protein>
    <recommendedName>
        <fullName evidence="4">ICEF Integrative Conjugal Element-II</fullName>
    </recommendedName>
</protein>
<proteinExistence type="predicted"/>
<comment type="caution">
    <text evidence="2">The sequence shown here is derived from an EMBL/GenBank/DDBJ whole genome shotgun (WGS) entry which is preliminary data.</text>
</comment>
<dbReference type="RefSeq" id="WP_216567842.1">
    <property type="nucleotide sequence ID" value="NZ_JAHMHK010000003.1"/>
</dbReference>